<feature type="domain" description="DUF1549" evidence="1">
    <location>
        <begin position="2"/>
        <end position="179"/>
    </location>
</feature>
<sequence>AKQLTYSPAADRRTLIRRATYVLTGLPPTPEEVQSFLADDSSQAYERLIDRLLESPRYAEKWGQFWLDLAGYADSEGKRSADLIRKYAWRYRDYVIRSFGEDKPYDVFLTEQLAGDELVDYGNPENATPETIEKLVATGFLRMAPDGTSANPVNRVSDRMEVITDEIDVLSRGVLGLTM</sequence>
<evidence type="ECO:0000259" key="1">
    <source>
        <dbReference type="Pfam" id="PF07583"/>
    </source>
</evidence>
<dbReference type="AlphaFoldDB" id="A0A3D3RDS2"/>
<comment type="caution">
    <text evidence="2">The sequence shown here is derived from an EMBL/GenBank/DDBJ whole genome shotgun (WGS) entry which is preliminary data.</text>
</comment>
<dbReference type="Proteomes" id="UP000263642">
    <property type="component" value="Unassembled WGS sequence"/>
</dbReference>
<dbReference type="InterPro" id="IPR011444">
    <property type="entry name" value="DUF1549"/>
</dbReference>
<evidence type="ECO:0000313" key="3">
    <source>
        <dbReference type="Proteomes" id="UP000263642"/>
    </source>
</evidence>
<evidence type="ECO:0000313" key="2">
    <source>
        <dbReference type="EMBL" id="HCO26157.1"/>
    </source>
</evidence>
<gene>
    <name evidence="2" type="ORF">DIT97_25200</name>
</gene>
<dbReference type="Pfam" id="PF07583">
    <property type="entry name" value="PSCyt2"/>
    <property type="match status" value="1"/>
</dbReference>
<name>A0A3D3RDS2_9PLAN</name>
<dbReference type="EMBL" id="DQAY01000150">
    <property type="protein sequence ID" value="HCO26157.1"/>
    <property type="molecule type" value="Genomic_DNA"/>
</dbReference>
<protein>
    <recommendedName>
        <fullName evidence="1">DUF1549 domain-containing protein</fullName>
    </recommendedName>
</protein>
<feature type="non-terminal residue" evidence="2">
    <location>
        <position position="1"/>
    </location>
</feature>
<proteinExistence type="predicted"/>
<organism evidence="2 3">
    <name type="scientific">Gimesia maris</name>
    <dbReference type="NCBI Taxonomy" id="122"/>
    <lineage>
        <taxon>Bacteria</taxon>
        <taxon>Pseudomonadati</taxon>
        <taxon>Planctomycetota</taxon>
        <taxon>Planctomycetia</taxon>
        <taxon>Planctomycetales</taxon>
        <taxon>Planctomycetaceae</taxon>
        <taxon>Gimesia</taxon>
    </lineage>
</organism>
<dbReference type="PANTHER" id="PTHR35889">
    <property type="entry name" value="CYCLOINULO-OLIGOSACCHARIDE FRUCTANOTRANSFERASE-RELATED"/>
    <property type="match status" value="1"/>
</dbReference>
<accession>A0A3D3RDS2</accession>
<dbReference type="PANTHER" id="PTHR35889:SF3">
    <property type="entry name" value="F-BOX DOMAIN-CONTAINING PROTEIN"/>
    <property type="match status" value="1"/>
</dbReference>
<feature type="non-terminal residue" evidence="2">
    <location>
        <position position="179"/>
    </location>
</feature>
<reference evidence="2 3" key="1">
    <citation type="journal article" date="2018" name="Nat. Biotechnol.">
        <title>A standardized bacterial taxonomy based on genome phylogeny substantially revises the tree of life.</title>
        <authorList>
            <person name="Parks D.H."/>
            <person name="Chuvochina M."/>
            <person name="Waite D.W."/>
            <person name="Rinke C."/>
            <person name="Skarshewski A."/>
            <person name="Chaumeil P.A."/>
            <person name="Hugenholtz P."/>
        </authorList>
    </citation>
    <scope>NUCLEOTIDE SEQUENCE [LARGE SCALE GENOMIC DNA]</scope>
    <source>
        <strain evidence="2">UBA9375</strain>
    </source>
</reference>